<gene>
    <name evidence="2" type="ORF">H9864_08705</name>
</gene>
<accession>A0A9E2KKZ5</accession>
<dbReference type="GO" id="GO:0000166">
    <property type="term" value="F:nucleotide binding"/>
    <property type="evidence" value="ECO:0007669"/>
    <property type="project" value="InterPro"/>
</dbReference>
<keyword evidence="1" id="KW-0812">Transmembrane</keyword>
<evidence type="ECO:0000256" key="1">
    <source>
        <dbReference type="SAM" id="Phobius"/>
    </source>
</evidence>
<dbReference type="InterPro" id="IPR023299">
    <property type="entry name" value="ATPase_P-typ_cyto_dom_N"/>
</dbReference>
<comment type="caution">
    <text evidence="2">The sequence shown here is derived from an EMBL/GenBank/DDBJ whole genome shotgun (WGS) entry which is preliminary data.</text>
</comment>
<organism evidence="2 3">
    <name type="scientific">Candidatus Faecalibacterium intestinavium</name>
    <dbReference type="NCBI Taxonomy" id="2838580"/>
    <lineage>
        <taxon>Bacteria</taxon>
        <taxon>Bacillati</taxon>
        <taxon>Bacillota</taxon>
        <taxon>Clostridia</taxon>
        <taxon>Eubacteriales</taxon>
        <taxon>Oscillospiraceae</taxon>
        <taxon>Faecalibacterium</taxon>
    </lineage>
</organism>
<dbReference type="InterPro" id="IPR023214">
    <property type="entry name" value="HAD_sf"/>
</dbReference>
<evidence type="ECO:0000313" key="2">
    <source>
        <dbReference type="EMBL" id="MBU3820425.1"/>
    </source>
</evidence>
<feature type="transmembrane region" description="Helical" evidence="1">
    <location>
        <begin position="281"/>
        <end position="298"/>
    </location>
</feature>
<reference evidence="2" key="2">
    <citation type="submission" date="2021-04" db="EMBL/GenBank/DDBJ databases">
        <authorList>
            <person name="Gilroy R."/>
        </authorList>
    </citation>
    <scope>NUCLEOTIDE SEQUENCE</scope>
    <source>
        <strain evidence="2">742</strain>
    </source>
</reference>
<name>A0A9E2KKZ5_9FIRM</name>
<keyword evidence="1" id="KW-1133">Transmembrane helix</keyword>
<dbReference type="Gene3D" id="3.40.1110.10">
    <property type="entry name" value="Calcium-transporting ATPase, cytoplasmic domain N"/>
    <property type="match status" value="1"/>
</dbReference>
<feature type="non-terminal residue" evidence="2">
    <location>
        <position position="1"/>
    </location>
</feature>
<feature type="transmembrane region" description="Helical" evidence="1">
    <location>
        <begin position="162"/>
        <end position="181"/>
    </location>
</feature>
<dbReference type="AlphaFoldDB" id="A0A9E2KKZ5"/>
<keyword evidence="1" id="KW-0472">Membrane</keyword>
<dbReference type="EMBL" id="JAHLFH010000186">
    <property type="protein sequence ID" value="MBU3820425.1"/>
    <property type="molecule type" value="Genomic_DNA"/>
</dbReference>
<sequence>AILCLGAPLTATLLAGLASLRMERTAGAVGAVIPGWDAVEELGGIDTIHLNASELFTPESAQLKDIRIFKGGRIDKAILYAASTFNQGCDTLRGLFREIIENRTDILLPVKDLERRPGLGFAGWCDNNPILIGTRALMEQEGVTLPEKDYEDRHTQFGEYQLLYLAVSGSLYAMFVIRYVGGKNAARCLNTLQRENIRLMVSCQDPSLTADKIEAAYHLPQGMVTVLRGEQDAALAPWLTYTADADCCMIHLKGLVSLVGGLRAAERAQTGELFGTAIQKASVWFSVVVGLLLVYAGSIGTLSLAVVLMYQAAWSALGIAAAAMKQNA</sequence>
<protein>
    <submittedName>
        <fullName evidence="2">Cell envelope biogenesis protein OmpA</fullName>
    </submittedName>
</protein>
<dbReference type="Gene3D" id="3.40.50.1000">
    <property type="entry name" value="HAD superfamily/HAD-like"/>
    <property type="match status" value="1"/>
</dbReference>
<reference evidence="2" key="1">
    <citation type="journal article" date="2021" name="PeerJ">
        <title>Extensive microbial diversity within the chicken gut microbiome revealed by metagenomics and culture.</title>
        <authorList>
            <person name="Gilroy R."/>
            <person name="Ravi A."/>
            <person name="Getino M."/>
            <person name="Pursley I."/>
            <person name="Horton D.L."/>
            <person name="Alikhan N.F."/>
            <person name="Baker D."/>
            <person name="Gharbi K."/>
            <person name="Hall N."/>
            <person name="Watson M."/>
            <person name="Adriaenssens E.M."/>
            <person name="Foster-Nyarko E."/>
            <person name="Jarju S."/>
            <person name="Secka A."/>
            <person name="Antonio M."/>
            <person name="Oren A."/>
            <person name="Chaudhuri R.R."/>
            <person name="La Ragione R."/>
            <person name="Hildebrand F."/>
            <person name="Pallen M.J."/>
        </authorList>
    </citation>
    <scope>NUCLEOTIDE SEQUENCE</scope>
    <source>
        <strain evidence="2">742</strain>
    </source>
</reference>
<proteinExistence type="predicted"/>
<evidence type="ECO:0000313" key="3">
    <source>
        <dbReference type="Proteomes" id="UP000824178"/>
    </source>
</evidence>
<dbReference type="Proteomes" id="UP000824178">
    <property type="component" value="Unassembled WGS sequence"/>
</dbReference>